<dbReference type="Gene3D" id="3.40.50.720">
    <property type="entry name" value="NAD(P)-binding Rossmann-like Domain"/>
    <property type="match status" value="1"/>
</dbReference>
<reference evidence="4 5" key="1">
    <citation type="submission" date="2018-08" db="EMBL/GenBank/DDBJ databases">
        <title>Streptomyces NEAU-D10 sp. nov., a novel Actinomycete isolated from soil.</title>
        <authorList>
            <person name="Jin L."/>
        </authorList>
    </citation>
    <scope>NUCLEOTIDE SEQUENCE [LARGE SCALE GENOMIC DNA]</scope>
    <source>
        <strain evidence="4 5">NEAU-D10</strain>
    </source>
</reference>
<evidence type="ECO:0000256" key="2">
    <source>
        <dbReference type="ARBA" id="ARBA00023002"/>
    </source>
</evidence>
<name>A0A371PTJ4_STRIH</name>
<evidence type="ECO:0000313" key="4">
    <source>
        <dbReference type="EMBL" id="REK85800.1"/>
    </source>
</evidence>
<dbReference type="SUPFAM" id="SSF50129">
    <property type="entry name" value="GroES-like"/>
    <property type="match status" value="1"/>
</dbReference>
<organism evidence="4 5">
    <name type="scientific">Streptomyces inhibens</name>
    <dbReference type="NCBI Taxonomy" id="2293571"/>
    <lineage>
        <taxon>Bacteria</taxon>
        <taxon>Bacillati</taxon>
        <taxon>Actinomycetota</taxon>
        <taxon>Actinomycetes</taxon>
        <taxon>Kitasatosporales</taxon>
        <taxon>Streptomycetaceae</taxon>
        <taxon>Streptomyces</taxon>
    </lineage>
</organism>
<comment type="caution">
    <text evidence="4">The sequence shown here is derived from an EMBL/GenBank/DDBJ whole genome shotgun (WGS) entry which is preliminary data.</text>
</comment>
<dbReference type="InterPro" id="IPR036291">
    <property type="entry name" value="NAD(P)-bd_dom_sf"/>
</dbReference>
<dbReference type="RefSeq" id="WP_128511287.1">
    <property type="nucleotide sequence ID" value="NZ_QUAC01000404.1"/>
</dbReference>
<dbReference type="PANTHER" id="PTHR48106">
    <property type="entry name" value="QUINONE OXIDOREDUCTASE PIG3-RELATED"/>
    <property type="match status" value="1"/>
</dbReference>
<proteinExistence type="predicted"/>
<dbReference type="Pfam" id="PF00107">
    <property type="entry name" value="ADH_zinc_N"/>
    <property type="match status" value="1"/>
</dbReference>
<evidence type="ECO:0000256" key="1">
    <source>
        <dbReference type="ARBA" id="ARBA00022857"/>
    </source>
</evidence>
<dbReference type="AlphaFoldDB" id="A0A371PTJ4"/>
<dbReference type="OrthoDB" id="9805883at2"/>
<keyword evidence="5" id="KW-1185">Reference proteome</keyword>
<protein>
    <submittedName>
        <fullName evidence="4">NADPH:quinone oxidoreductase family protein</fullName>
    </submittedName>
</protein>
<dbReference type="GO" id="GO:0016651">
    <property type="term" value="F:oxidoreductase activity, acting on NAD(P)H"/>
    <property type="evidence" value="ECO:0007669"/>
    <property type="project" value="TreeGrafter"/>
</dbReference>
<dbReference type="Proteomes" id="UP000262477">
    <property type="component" value="Unassembled WGS sequence"/>
</dbReference>
<evidence type="ECO:0000313" key="5">
    <source>
        <dbReference type="Proteomes" id="UP000262477"/>
    </source>
</evidence>
<keyword evidence="1" id="KW-0521">NADP</keyword>
<keyword evidence="2" id="KW-0560">Oxidoreductase</keyword>
<gene>
    <name evidence="4" type="ORF">DY245_36005</name>
</gene>
<dbReference type="GO" id="GO:0070402">
    <property type="term" value="F:NADPH binding"/>
    <property type="evidence" value="ECO:0007669"/>
    <property type="project" value="TreeGrafter"/>
</dbReference>
<accession>A0A371PTJ4</accession>
<evidence type="ECO:0000259" key="3">
    <source>
        <dbReference type="SMART" id="SM00829"/>
    </source>
</evidence>
<dbReference type="SMART" id="SM00829">
    <property type="entry name" value="PKS_ER"/>
    <property type="match status" value="1"/>
</dbReference>
<dbReference type="InterPro" id="IPR011032">
    <property type="entry name" value="GroES-like_sf"/>
</dbReference>
<dbReference type="Gene3D" id="3.90.180.10">
    <property type="entry name" value="Medium-chain alcohol dehydrogenases, catalytic domain"/>
    <property type="match status" value="1"/>
</dbReference>
<sequence length="314" mass="32766">MRAIVMREFGGPDVLRLEDVPEPAPRGGHSRVDVNLAGINYADVHARGDSYLAPVELPYTPGNEVVGTVDGTRRVVGLCRGGGYAEKALLHRRVTWDVPDAISDEQAVALALQGNSAWHLLFTSLRLTEGETVVVPAAAGGVGSLAVQLAARAGAKVIGLAGSPEKRKQAEELGAHAVVDSTAEDLTERILDAAGGPVEAALEMTGGVTFARTLAAVAPRGRLAVYGFAGGDLASVPTRDLMERSITVSGFWLPQLYADRTALPTSMRALFDAVADGSLKPLTGAVYPLGEAARAHHDLAARTPTGKLALDVAR</sequence>
<dbReference type="InterPro" id="IPR020843">
    <property type="entry name" value="ER"/>
</dbReference>
<feature type="domain" description="Enoyl reductase (ER)" evidence="3">
    <location>
        <begin position="10"/>
        <end position="310"/>
    </location>
</feature>
<dbReference type="EMBL" id="QUAC01000404">
    <property type="protein sequence ID" value="REK85800.1"/>
    <property type="molecule type" value="Genomic_DNA"/>
</dbReference>
<dbReference type="SUPFAM" id="SSF51735">
    <property type="entry name" value="NAD(P)-binding Rossmann-fold domains"/>
    <property type="match status" value="1"/>
</dbReference>
<dbReference type="InterPro" id="IPR013149">
    <property type="entry name" value="ADH-like_C"/>
</dbReference>